<dbReference type="Pfam" id="PF00149">
    <property type="entry name" value="Metallophos"/>
    <property type="match status" value="1"/>
</dbReference>
<evidence type="ECO:0000259" key="1">
    <source>
        <dbReference type="Pfam" id="PF00149"/>
    </source>
</evidence>
<dbReference type="SUPFAM" id="SSF56300">
    <property type="entry name" value="Metallo-dependent phosphatases"/>
    <property type="match status" value="1"/>
</dbReference>
<proteinExistence type="predicted"/>
<dbReference type="GO" id="GO:0016787">
    <property type="term" value="F:hydrolase activity"/>
    <property type="evidence" value="ECO:0007669"/>
    <property type="project" value="InterPro"/>
</dbReference>
<dbReference type="PANTHER" id="PTHR37523">
    <property type="entry name" value="METALLOPHOSPHOESTERASE"/>
    <property type="match status" value="1"/>
</dbReference>
<reference evidence="2 3" key="1">
    <citation type="submission" date="2016-08" db="EMBL/GenBank/DDBJ databases">
        <title>Genomes of anaerobic fungi encode conserved fungal cellulosomes for biomass hydrolysis.</title>
        <authorList>
            <consortium name="DOE Joint Genome Institute"/>
            <person name="Haitjema C.H."/>
            <person name="Gilmore S.P."/>
            <person name="Henske J.K."/>
            <person name="Solomon K.V."/>
            <person name="De Groot R."/>
            <person name="Kuo A."/>
            <person name="Mondo S.J."/>
            <person name="Salamov A.A."/>
            <person name="Labutti K."/>
            <person name="Zhao Z."/>
            <person name="Chiniquy J."/>
            <person name="Barry K."/>
            <person name="Brewer H.M."/>
            <person name="Purvine S.O."/>
            <person name="Wright A.T."/>
            <person name="Boxma B."/>
            <person name="Van Alen T."/>
            <person name="Hackstein J.H."/>
            <person name="Baker S.E."/>
            <person name="Grigoriev I.V."/>
            <person name="O'Malley M.A."/>
        </authorList>
    </citation>
    <scope>NUCLEOTIDE SEQUENCE [LARGE SCALE GENOMIC DNA]</scope>
    <source>
        <strain evidence="3">finn</strain>
    </source>
</reference>
<dbReference type="Gene3D" id="3.60.21.10">
    <property type="match status" value="2"/>
</dbReference>
<dbReference type="OrthoDB" id="2160551at2759"/>
<dbReference type="Proteomes" id="UP000193719">
    <property type="component" value="Unassembled WGS sequence"/>
</dbReference>
<sequence length="352" mass="40625">MKILATSDLHGNITQYKKLLNFIINNKDIEAIFIDGDISVRRSILRDAIIKNIEEKENRIVTPEEKTEIESTKVVDKQYEWFTDIFFPLMKQSSVPIYMNMGNADYKINLNRLRKFFENKKEEIDIILLENNKLIPLKGKNNKEKEELYLYSLSNVSLSSHRNKDWESIDMKNDIEDIKEYFNSHPDSPKKEAHYIVINGIEKRILLSGLKSKNIEGKMILVNEQVSLSQEDTLEEMLENFEKSVSPDVFSKTICLMHAPPYGTPLDIVKGGEHAGSIAFKNFINKNKPLISIHGHIHESVNMSNVFMVDNNINSSKKQSISVSIGNDFKSKVFSFVIFDTKNVLNVQRYQI</sequence>
<comment type="caution">
    <text evidence="2">The sequence shown here is derived from an EMBL/GenBank/DDBJ whole genome shotgun (WGS) entry which is preliminary data.</text>
</comment>
<reference evidence="2 3" key="2">
    <citation type="submission" date="2016-08" db="EMBL/GenBank/DDBJ databases">
        <title>Pervasive Adenine N6-methylation of Active Genes in Fungi.</title>
        <authorList>
            <consortium name="DOE Joint Genome Institute"/>
            <person name="Mondo S.J."/>
            <person name="Dannebaum R.O."/>
            <person name="Kuo R.C."/>
            <person name="Labutti K."/>
            <person name="Haridas S."/>
            <person name="Kuo A."/>
            <person name="Salamov A."/>
            <person name="Ahrendt S.R."/>
            <person name="Lipzen A."/>
            <person name="Sullivan W."/>
            <person name="Andreopoulos W.B."/>
            <person name="Clum A."/>
            <person name="Lindquist E."/>
            <person name="Daum C."/>
            <person name="Ramamoorthy G.K."/>
            <person name="Gryganskyi A."/>
            <person name="Culley D."/>
            <person name="Magnuson J.K."/>
            <person name="James T.Y."/>
            <person name="O'Malley M.A."/>
            <person name="Stajich J.E."/>
            <person name="Spatafora J.W."/>
            <person name="Visel A."/>
            <person name="Grigoriev I.V."/>
        </authorList>
    </citation>
    <scope>NUCLEOTIDE SEQUENCE [LARGE SCALE GENOMIC DNA]</scope>
    <source>
        <strain evidence="3">finn</strain>
    </source>
</reference>
<dbReference type="PANTHER" id="PTHR37523:SF1">
    <property type="entry name" value="CALCINEURIN-LIKE PHOSPHOESTERASE DOMAIN-CONTAINING PROTEIN"/>
    <property type="match status" value="1"/>
</dbReference>
<dbReference type="AlphaFoldDB" id="A0A1Y1V503"/>
<dbReference type="EMBL" id="MCFH01000031">
    <property type="protein sequence ID" value="ORX47329.1"/>
    <property type="molecule type" value="Genomic_DNA"/>
</dbReference>
<protein>
    <recommendedName>
        <fullName evidence="1">Calcineurin-like phosphoesterase domain-containing protein</fullName>
    </recommendedName>
</protein>
<gene>
    <name evidence="2" type="ORF">BCR36DRAFT_413680</name>
</gene>
<evidence type="ECO:0000313" key="2">
    <source>
        <dbReference type="EMBL" id="ORX47329.1"/>
    </source>
</evidence>
<organism evidence="2 3">
    <name type="scientific">Piromyces finnis</name>
    <dbReference type="NCBI Taxonomy" id="1754191"/>
    <lineage>
        <taxon>Eukaryota</taxon>
        <taxon>Fungi</taxon>
        <taxon>Fungi incertae sedis</taxon>
        <taxon>Chytridiomycota</taxon>
        <taxon>Chytridiomycota incertae sedis</taxon>
        <taxon>Neocallimastigomycetes</taxon>
        <taxon>Neocallimastigales</taxon>
        <taxon>Neocallimastigaceae</taxon>
        <taxon>Piromyces</taxon>
    </lineage>
</organism>
<feature type="domain" description="Calcineurin-like phosphoesterase" evidence="1">
    <location>
        <begin position="1"/>
        <end position="299"/>
    </location>
</feature>
<dbReference type="InterPro" id="IPR029052">
    <property type="entry name" value="Metallo-depent_PP-like"/>
</dbReference>
<accession>A0A1Y1V503</accession>
<keyword evidence="3" id="KW-1185">Reference proteome</keyword>
<name>A0A1Y1V503_9FUNG</name>
<dbReference type="InterPro" id="IPR004843">
    <property type="entry name" value="Calcineurin-like_PHP"/>
</dbReference>
<evidence type="ECO:0000313" key="3">
    <source>
        <dbReference type="Proteomes" id="UP000193719"/>
    </source>
</evidence>